<evidence type="ECO:0000313" key="3">
    <source>
        <dbReference type="EMBL" id="SBO91210.1"/>
    </source>
</evidence>
<dbReference type="PIRSF" id="PIRSF017082">
    <property type="entry name" value="YflP"/>
    <property type="match status" value="1"/>
</dbReference>
<dbReference type="InterPro" id="IPR005064">
    <property type="entry name" value="BUG"/>
</dbReference>
<proteinExistence type="inferred from homology"/>
<dbReference type="EMBL" id="LT559118">
    <property type="protein sequence ID" value="SBO91210.1"/>
    <property type="molecule type" value="Genomic_DNA"/>
</dbReference>
<dbReference type="AlphaFoldDB" id="A0A1M4DXF8"/>
<comment type="similarity">
    <text evidence="1">Belongs to the UPF0065 (bug) family.</text>
</comment>
<dbReference type="PROSITE" id="PS51257">
    <property type="entry name" value="PROKAR_LIPOPROTEIN"/>
    <property type="match status" value="1"/>
</dbReference>
<gene>
    <name evidence="3" type="ORF">BN4615_P724</name>
</gene>
<evidence type="ECO:0000256" key="2">
    <source>
        <dbReference type="SAM" id="SignalP"/>
    </source>
</evidence>
<accession>A0A1M4DXF8</accession>
<dbReference type="Pfam" id="PF03401">
    <property type="entry name" value="TctC"/>
    <property type="match status" value="1"/>
</dbReference>
<protein>
    <submittedName>
        <fullName evidence="3">Tricarboxylate transport protein TctC</fullName>
    </submittedName>
</protein>
<sequence length="343" mass="35253">MTTTSRYRAAARMIAAIGAVSLVAACSGNGGGTATGGATGGAAYPEKNITFVVPFSAGGPTDTVTRMIAEPMAAKLGGKIVVQNVEGAGGTVGAGEVARADPDGHTVLMHHIGMSTAPALYQDLGYKPLEDFLTIGLVTEVPMTVVARKDFEPKTLQELVTHVKANAGKVTLANAGIGAASHLCGLLFQTAAGVKLQEVPYEGTGPALTDLVGGQVDFMCDQTTNTSGQITAGEVKAYAVTTPERVKSLPDLPTTTEAGLPQLKVSVWHGLYVPKGTPQDVVQKLTEALKAALADQKVIDQMAKLGTAPVPAEDATPEAHRAKLQEEITTWGKVIADAGVKAS</sequence>
<dbReference type="InterPro" id="IPR042100">
    <property type="entry name" value="Bug_dom1"/>
</dbReference>
<reference evidence="3" key="1">
    <citation type="submission" date="2016-04" db="EMBL/GenBank/DDBJ databases">
        <authorList>
            <person name="Evans L.H."/>
            <person name="Alamgir A."/>
            <person name="Owens N."/>
            <person name="Weber N.D."/>
            <person name="Virtaneva K."/>
            <person name="Barbian K."/>
            <person name="Babar A."/>
            <person name="Rosenke K."/>
        </authorList>
    </citation>
    <scope>NUCLEOTIDE SEQUENCE</scope>
    <source>
        <strain evidence="3">Nono1</strain>
    </source>
</reference>
<feature type="chain" id="PRO_5039406693" evidence="2">
    <location>
        <begin position="25"/>
        <end position="343"/>
    </location>
</feature>
<dbReference type="PANTHER" id="PTHR42928:SF5">
    <property type="entry name" value="BLR1237 PROTEIN"/>
    <property type="match status" value="1"/>
</dbReference>
<dbReference type="RefSeq" id="WP_225270604.1">
    <property type="nucleotide sequence ID" value="NZ_CP084058.1"/>
</dbReference>
<dbReference type="SUPFAM" id="SSF53850">
    <property type="entry name" value="Periplasmic binding protein-like II"/>
    <property type="match status" value="1"/>
</dbReference>
<dbReference type="PANTHER" id="PTHR42928">
    <property type="entry name" value="TRICARBOXYLATE-BINDING PROTEIN"/>
    <property type="match status" value="1"/>
</dbReference>
<dbReference type="Gene3D" id="3.40.190.150">
    <property type="entry name" value="Bordetella uptake gene, domain 1"/>
    <property type="match status" value="1"/>
</dbReference>
<name>A0A1M4DXF8_9ACTN</name>
<dbReference type="Gene3D" id="3.40.190.10">
    <property type="entry name" value="Periplasmic binding protein-like II"/>
    <property type="match status" value="1"/>
</dbReference>
<feature type="signal peptide" evidence="2">
    <location>
        <begin position="1"/>
        <end position="24"/>
    </location>
</feature>
<organism evidence="3">
    <name type="scientific">Nonomuraea gerenzanensis</name>
    <dbReference type="NCBI Taxonomy" id="93944"/>
    <lineage>
        <taxon>Bacteria</taxon>
        <taxon>Bacillati</taxon>
        <taxon>Actinomycetota</taxon>
        <taxon>Actinomycetes</taxon>
        <taxon>Streptosporangiales</taxon>
        <taxon>Streptosporangiaceae</taxon>
        <taxon>Nonomuraea</taxon>
    </lineage>
</organism>
<keyword evidence="2" id="KW-0732">Signal</keyword>
<evidence type="ECO:0000256" key="1">
    <source>
        <dbReference type="ARBA" id="ARBA00006987"/>
    </source>
</evidence>